<feature type="transmembrane region" description="Helical" evidence="2">
    <location>
        <begin position="61"/>
        <end position="80"/>
    </location>
</feature>
<protein>
    <submittedName>
        <fullName evidence="3">Uncharacterized protein</fullName>
    </submittedName>
</protein>
<keyword evidence="2" id="KW-0812">Transmembrane</keyword>
<feature type="compositionally biased region" description="Low complexity" evidence="1">
    <location>
        <begin position="8"/>
        <end position="24"/>
    </location>
</feature>
<evidence type="ECO:0000256" key="2">
    <source>
        <dbReference type="SAM" id="Phobius"/>
    </source>
</evidence>
<feature type="region of interest" description="Disordered" evidence="1">
    <location>
        <begin position="1"/>
        <end position="56"/>
    </location>
</feature>
<sequence length="103" mass="11479">MPDPSWMAQQQAQQAAQQAQQIHQNHVRHHRHMHDMARAHGRHSGAPHMHRPMSYGGGRGGGLRGFLTLLVIVAVVVLVARDPELRTTVATFARDLLARVQSQ</sequence>
<gene>
    <name evidence="3" type="ORF">AB5J53_37435</name>
</gene>
<evidence type="ECO:0000313" key="3">
    <source>
        <dbReference type="EMBL" id="XDQ56966.1"/>
    </source>
</evidence>
<organism evidence="3">
    <name type="scientific">Streptomyces sp. R41</name>
    <dbReference type="NCBI Taxonomy" id="3238632"/>
    <lineage>
        <taxon>Bacteria</taxon>
        <taxon>Bacillati</taxon>
        <taxon>Actinomycetota</taxon>
        <taxon>Actinomycetes</taxon>
        <taxon>Kitasatosporales</taxon>
        <taxon>Streptomycetaceae</taxon>
        <taxon>Streptomyces</taxon>
    </lineage>
</organism>
<name>A0AB39RQJ5_9ACTN</name>
<feature type="compositionally biased region" description="Basic residues" evidence="1">
    <location>
        <begin position="25"/>
        <end position="51"/>
    </location>
</feature>
<dbReference type="RefSeq" id="WP_369250037.1">
    <property type="nucleotide sequence ID" value="NZ_CP163443.1"/>
</dbReference>
<dbReference type="EMBL" id="CP163443">
    <property type="protein sequence ID" value="XDQ56966.1"/>
    <property type="molecule type" value="Genomic_DNA"/>
</dbReference>
<reference evidence="3" key="1">
    <citation type="submission" date="2024-07" db="EMBL/GenBank/DDBJ databases">
        <authorList>
            <person name="Yu S.T."/>
        </authorList>
    </citation>
    <scope>NUCLEOTIDE SEQUENCE</scope>
    <source>
        <strain evidence="3">R41</strain>
    </source>
</reference>
<accession>A0AB39RQJ5</accession>
<evidence type="ECO:0000256" key="1">
    <source>
        <dbReference type="SAM" id="MobiDB-lite"/>
    </source>
</evidence>
<keyword evidence="2" id="KW-1133">Transmembrane helix</keyword>
<keyword evidence="2" id="KW-0472">Membrane</keyword>
<proteinExistence type="predicted"/>
<dbReference type="AlphaFoldDB" id="A0AB39RQJ5"/>